<feature type="region of interest" description="Disordered" evidence="6">
    <location>
        <begin position="366"/>
        <end position="389"/>
    </location>
</feature>
<dbReference type="PANTHER" id="PTHR45984:SF1">
    <property type="entry name" value="SPAG1 AXONEMAL DYNEIN ASSEMBLY FACTOR"/>
    <property type="match status" value="1"/>
</dbReference>
<accession>A0ABQ6MVF1</accession>
<keyword evidence="3" id="KW-0677">Repeat</keyword>
<protein>
    <submittedName>
        <fullName evidence="7">Uncharacterized protein</fullName>
    </submittedName>
</protein>
<dbReference type="InterPro" id="IPR011990">
    <property type="entry name" value="TPR-like_helical_dom_sf"/>
</dbReference>
<feature type="compositionally biased region" description="Basic and acidic residues" evidence="6">
    <location>
        <begin position="376"/>
        <end position="389"/>
    </location>
</feature>
<dbReference type="PROSITE" id="PS50005">
    <property type="entry name" value="TPR"/>
    <property type="match status" value="1"/>
</dbReference>
<dbReference type="Gene3D" id="1.25.40.10">
    <property type="entry name" value="Tetratricopeptide repeat domain"/>
    <property type="match status" value="1"/>
</dbReference>
<name>A0ABQ6MVF1_9STRA</name>
<feature type="region of interest" description="Disordered" evidence="6">
    <location>
        <begin position="187"/>
        <end position="212"/>
    </location>
</feature>
<organism evidence="7 8">
    <name type="scientific">Tetraparma gracilis</name>
    <dbReference type="NCBI Taxonomy" id="2962635"/>
    <lineage>
        <taxon>Eukaryota</taxon>
        <taxon>Sar</taxon>
        <taxon>Stramenopiles</taxon>
        <taxon>Ochrophyta</taxon>
        <taxon>Bolidophyceae</taxon>
        <taxon>Parmales</taxon>
        <taxon>Triparmaceae</taxon>
        <taxon>Tetraparma</taxon>
    </lineage>
</organism>
<evidence type="ECO:0000256" key="3">
    <source>
        <dbReference type="ARBA" id="ARBA00022737"/>
    </source>
</evidence>
<comment type="caution">
    <text evidence="7">The sequence shown here is derived from an EMBL/GenBank/DDBJ whole genome shotgun (WGS) entry which is preliminary data.</text>
</comment>
<keyword evidence="2" id="KW-0963">Cytoplasm</keyword>
<feature type="compositionally biased region" description="Basic and acidic residues" evidence="6">
    <location>
        <begin position="188"/>
        <end position="207"/>
    </location>
</feature>
<dbReference type="Proteomes" id="UP001165060">
    <property type="component" value="Unassembled WGS sequence"/>
</dbReference>
<proteinExistence type="predicted"/>
<dbReference type="InterPro" id="IPR051982">
    <property type="entry name" value="CiliaryAsmbly_MitoImport"/>
</dbReference>
<dbReference type="InterPro" id="IPR016024">
    <property type="entry name" value="ARM-type_fold"/>
</dbReference>
<reference evidence="7 8" key="1">
    <citation type="journal article" date="2023" name="Commun. Biol.">
        <title>Genome analysis of Parmales, the sister group of diatoms, reveals the evolutionary specialization of diatoms from phago-mixotrophs to photoautotrophs.</title>
        <authorList>
            <person name="Ban H."/>
            <person name="Sato S."/>
            <person name="Yoshikawa S."/>
            <person name="Yamada K."/>
            <person name="Nakamura Y."/>
            <person name="Ichinomiya M."/>
            <person name="Sato N."/>
            <person name="Blanc-Mathieu R."/>
            <person name="Endo H."/>
            <person name="Kuwata A."/>
            <person name="Ogata H."/>
        </authorList>
    </citation>
    <scope>NUCLEOTIDE SEQUENCE [LARGE SCALE GENOMIC DNA]</scope>
</reference>
<keyword evidence="4 5" id="KW-0802">TPR repeat</keyword>
<dbReference type="PANTHER" id="PTHR45984">
    <property type="entry name" value="RNA (RNA) POLYMERASE II ASSOCIATED PROTEIN HOMOLOG"/>
    <property type="match status" value="1"/>
</dbReference>
<comment type="subcellular location">
    <subcellularLocation>
        <location evidence="1">Cytoplasm</location>
    </subcellularLocation>
</comment>
<evidence type="ECO:0000313" key="8">
    <source>
        <dbReference type="Proteomes" id="UP001165060"/>
    </source>
</evidence>
<sequence length="996" mass="108472">MADPMAMLDMEKRTGVKNSEIDDFLKKATALESAISGISDGSLDPDKVSLKKYGILTAEEEAEEAARREKNRVMLAERVAKEKAEEKVKEREKWWDGADYMFGPRVGSDDYNEELADKNATAKAERARRTEEEQQKLVDRYSMDYSRWSDNTYVPDDEVSKEEAAAAEKVVEDKKMAQFEATNSEWCESQKEDMDKRTKLREKKERSANQSRLKGNNYFKARKFDKAEKMYMEALASQGYKSNILTNLIQVHVKMKNWEDALEFCERALHVDRKNVKALSRRAHVYVESCDSSSKGKLKVARVKALQDLERAMAIEPENADLLKQRDDLSQLFQDEEMELKVKAMVLEEERRVEVAREVAKRTNAKLAEAGSDAGADGKEEEKKDDPKTEAARLWMERGMEKLAKGEDFNEAPPVSAFEVVDQMMDKIEAGEISKSMMPDAPGGSSSSPPMPPGMGGLFGGGNLPDAPTTVAELLKMSLEETAENRVYLRSSNKLEALCGRLMDEKNETERGPLFQIIAAACMSQKRSKDVVYEKMGLAAAIACLYDAKQPLEARIGASKLINECIEEEGGASAACVKLVCPDVGIIASLSKLLFEISASSAPSVSALQPLELLRDLANHPTTKALIVTQFAEVTSFLNGEEHPVGAAVLALTAKNATAAVREAGVSALSNLALSPKMRTSFCVTVQSPSEDTAKKVLPSGVQALLAVARAHKTETPAARAIALATLMNATIDTERKAVEQDPDEANDANGVKREIAHFGGLPILVALISSNKEDVSPLPIKQRAAGLLSRCMGNPKCSKAVQADSENGKKIGQQLVNFVLKQDQAWSAKAPSVERAQADADTATQLVRVLAAFKPAPASVTGYVAALVTLLPQPQVDAADGGNVTARSVCMPPQVWEEGSAGHVAQRDTTLVANTLKALIAYLDSGSVESVLAAGGLECLICCLANNNMFKSPAVRKNAGAAMARIVQKNAKAMERCRELRGMEILVELGNTGKI</sequence>
<gene>
    <name evidence="7" type="ORF">TeGR_g7616</name>
</gene>
<evidence type="ECO:0000256" key="2">
    <source>
        <dbReference type="ARBA" id="ARBA00022490"/>
    </source>
</evidence>
<evidence type="ECO:0000256" key="6">
    <source>
        <dbReference type="SAM" id="MobiDB-lite"/>
    </source>
</evidence>
<dbReference type="SUPFAM" id="SSF48371">
    <property type="entry name" value="ARM repeat"/>
    <property type="match status" value="1"/>
</dbReference>
<dbReference type="SMART" id="SM00028">
    <property type="entry name" value="TPR"/>
    <property type="match status" value="3"/>
</dbReference>
<dbReference type="SUPFAM" id="SSF48452">
    <property type="entry name" value="TPR-like"/>
    <property type="match status" value="1"/>
</dbReference>
<evidence type="ECO:0000313" key="7">
    <source>
        <dbReference type="EMBL" id="GMI33279.1"/>
    </source>
</evidence>
<dbReference type="Gene3D" id="1.25.10.10">
    <property type="entry name" value="Leucine-rich Repeat Variant"/>
    <property type="match status" value="1"/>
</dbReference>
<feature type="repeat" description="TPR" evidence="5">
    <location>
        <begin position="242"/>
        <end position="275"/>
    </location>
</feature>
<dbReference type="InterPro" id="IPR011989">
    <property type="entry name" value="ARM-like"/>
</dbReference>
<keyword evidence="8" id="KW-1185">Reference proteome</keyword>
<evidence type="ECO:0000256" key="5">
    <source>
        <dbReference type="PROSITE-ProRule" id="PRU00339"/>
    </source>
</evidence>
<dbReference type="EMBL" id="BRYB01003241">
    <property type="protein sequence ID" value="GMI33279.1"/>
    <property type="molecule type" value="Genomic_DNA"/>
</dbReference>
<dbReference type="InterPro" id="IPR019734">
    <property type="entry name" value="TPR_rpt"/>
</dbReference>
<evidence type="ECO:0000256" key="4">
    <source>
        <dbReference type="ARBA" id="ARBA00022803"/>
    </source>
</evidence>
<evidence type="ECO:0000256" key="1">
    <source>
        <dbReference type="ARBA" id="ARBA00004496"/>
    </source>
</evidence>